<sequence>MGGKKVKVQTHGYDKYRRVLGVIYFKNTDINGKMITDGYAKAALKYSKRYKDF</sequence>
<evidence type="ECO:0000313" key="2">
    <source>
        <dbReference type="EMBL" id="MBR8463332.1"/>
    </source>
</evidence>
<feature type="domain" description="TNase-like" evidence="1">
    <location>
        <begin position="3"/>
        <end position="50"/>
    </location>
</feature>
<dbReference type="InterPro" id="IPR035437">
    <property type="entry name" value="SNase_OB-fold_sf"/>
</dbReference>
<dbReference type="SUPFAM" id="SSF50199">
    <property type="entry name" value="Staphylococcal nuclease"/>
    <property type="match status" value="1"/>
</dbReference>
<reference evidence="2 3" key="1">
    <citation type="submission" date="2021-04" db="EMBL/GenBank/DDBJ databases">
        <title>Molecular and phenotypic characterization and identification of bacterial isolates recovered from the Anatolian ground squirrels (Spermophilus xanthoprymnus) and which have the potential to form a new species in the Campylobacter genus.</title>
        <authorList>
            <person name="Aydin F."/>
            <person name="Abay S."/>
            <person name="Kayman T."/>
            <person name="Karakaya E."/>
            <person name="Mustak H.K."/>
            <person name="Mustak I.B."/>
            <person name="Bilgin N."/>
            <person name="Duzler A."/>
            <person name="Sahin O."/>
            <person name="Guran O."/>
            <person name="Saticioglu I.B."/>
        </authorList>
    </citation>
    <scope>NUCLEOTIDE SEQUENCE [LARGE SCALE GENOMIC DNA]</scope>
    <source>
        <strain evidence="3">faydin-G24</strain>
    </source>
</reference>
<dbReference type="InterPro" id="IPR016071">
    <property type="entry name" value="Staphylococal_nuclease_OB-fold"/>
</dbReference>
<evidence type="ECO:0000313" key="3">
    <source>
        <dbReference type="Proteomes" id="UP000682951"/>
    </source>
</evidence>
<proteinExistence type="predicted"/>
<organism evidence="2 3">
    <name type="scientific">Campylobacter anatolicus</name>
    <dbReference type="NCBI Taxonomy" id="2829105"/>
    <lineage>
        <taxon>Bacteria</taxon>
        <taxon>Pseudomonadati</taxon>
        <taxon>Campylobacterota</taxon>
        <taxon>Epsilonproteobacteria</taxon>
        <taxon>Campylobacterales</taxon>
        <taxon>Campylobacteraceae</taxon>
        <taxon>Campylobacter</taxon>
    </lineage>
</organism>
<accession>A0ABS5HIB2</accession>
<dbReference type="Proteomes" id="UP000682951">
    <property type="component" value="Unassembled WGS sequence"/>
</dbReference>
<evidence type="ECO:0000259" key="1">
    <source>
        <dbReference type="Pfam" id="PF00565"/>
    </source>
</evidence>
<dbReference type="Gene3D" id="2.40.50.90">
    <property type="match status" value="1"/>
</dbReference>
<dbReference type="Pfam" id="PF00565">
    <property type="entry name" value="SNase"/>
    <property type="match status" value="1"/>
</dbReference>
<dbReference type="EMBL" id="JAGSSW010000002">
    <property type="protein sequence ID" value="MBR8463332.1"/>
    <property type="molecule type" value="Genomic_DNA"/>
</dbReference>
<comment type="caution">
    <text evidence="2">The sequence shown here is derived from an EMBL/GenBank/DDBJ whole genome shotgun (WGS) entry which is preliminary data.</text>
</comment>
<name>A0ABS5HIB2_9BACT</name>
<protein>
    <submittedName>
        <fullName evidence="2">Thermonuclease family protein</fullName>
    </submittedName>
</protein>
<keyword evidence="3" id="KW-1185">Reference proteome</keyword>
<gene>
    <name evidence="2" type="ORF">KDD93_01940</name>
</gene>